<dbReference type="Proteomes" id="UP000663602">
    <property type="component" value="Chromosome"/>
</dbReference>
<dbReference type="SUPFAM" id="SSF50249">
    <property type="entry name" value="Nucleic acid-binding proteins"/>
    <property type="match status" value="2"/>
</dbReference>
<dbReference type="SMART" id="SM00316">
    <property type="entry name" value="S1"/>
    <property type="match status" value="2"/>
</dbReference>
<accession>A0A974X747</accession>
<protein>
    <recommendedName>
        <fullName evidence="1">S1 motif domain-containing protein</fullName>
    </recommendedName>
</protein>
<evidence type="ECO:0000313" key="2">
    <source>
        <dbReference type="EMBL" id="QSW37796.1"/>
    </source>
</evidence>
<name>A0A974X747_9PROT</name>
<dbReference type="EMBL" id="CP071410">
    <property type="protein sequence ID" value="QSW37796.1"/>
    <property type="molecule type" value="Genomic_DNA"/>
</dbReference>
<reference evidence="2" key="2">
    <citation type="submission" date="2021-03" db="EMBL/GenBank/DDBJ databases">
        <title>Alternative transmission patterns in independently acquired nutritional co-symbionts of Dictyopharidae planthoppers.</title>
        <authorList>
            <person name="Michalik A."/>
            <person name="Lukasik P."/>
        </authorList>
    </citation>
    <scope>NUCLEOTIDE SEQUENCE</scope>
    <source>
        <strain evidence="2">DICMUL</strain>
    </source>
</reference>
<reference evidence="2" key="1">
    <citation type="submission" date="2021-02" db="EMBL/GenBank/DDBJ databases">
        <authorList>
            <person name="Franco D."/>
        </authorList>
    </citation>
    <scope>NUCLEOTIDE SEQUENCE</scope>
    <source>
        <strain evidence="2">DICMUL</strain>
    </source>
</reference>
<dbReference type="InterPro" id="IPR003029">
    <property type="entry name" value="S1_domain"/>
</dbReference>
<dbReference type="InterPro" id="IPR012340">
    <property type="entry name" value="NA-bd_OB-fold"/>
</dbReference>
<evidence type="ECO:0000259" key="1">
    <source>
        <dbReference type="SMART" id="SM00316"/>
    </source>
</evidence>
<evidence type="ECO:0000313" key="3">
    <source>
        <dbReference type="Proteomes" id="UP000663602"/>
    </source>
</evidence>
<organism evidence="2 3">
    <name type="scientific">Candidatus Vidania fulgoroideorum</name>
    <dbReference type="NCBI Taxonomy" id="881286"/>
    <lineage>
        <taxon>Bacteria</taxon>
        <taxon>Pseudomonadati</taxon>
        <taxon>Pseudomonadota</taxon>
        <taxon>Betaproteobacteria</taxon>
        <taxon>Candidatus Vidania</taxon>
    </lineage>
</organism>
<dbReference type="AlphaFoldDB" id="A0A974X747"/>
<proteinExistence type="predicted"/>
<feature type="domain" description="S1 motif" evidence="1">
    <location>
        <begin position="144"/>
        <end position="209"/>
    </location>
</feature>
<sequence length="347" mass="40375">MPNILKATILNYNKKRLITTSPLKIRTTLALKSVKNTPITIAIGNQLNLSTITCINHIDCTPTIYTRTLKGKITQKVKGGFKVKANNQYFFLPNSQLNKTRNIINKYKHFQIITKPNKKGTIILSRKRYLEDKKRLLAQELTKAPNLVIKVKIKSITKYGIFATYKNIDSLIKIKKSILKKYNIHKGKIVKAKLYKWDKESNRLTYKFYKTKNNLKKILCKLQGLHIYLMYLVTKPILSKVINKTTIGIIKNSNTNWLTHSTNRAVLVKNTKVTHNEYSHNALIRNPWNSFKQNYNCGLTLKPISIYKYNKIHICKLPFRIFGFCKHPQIKLTIKHLKTHKKKIILS</sequence>
<dbReference type="GO" id="GO:0003676">
    <property type="term" value="F:nucleic acid binding"/>
    <property type="evidence" value="ECO:0007669"/>
    <property type="project" value="InterPro"/>
</dbReference>
<feature type="domain" description="S1 motif" evidence="1">
    <location>
        <begin position="63"/>
        <end position="127"/>
    </location>
</feature>
<gene>
    <name evidence="2" type="ORF">JSR02_00590</name>
</gene>